<evidence type="ECO:0000313" key="1">
    <source>
        <dbReference type="EMBL" id="GAA2050280.1"/>
    </source>
</evidence>
<dbReference type="EMBL" id="BAAAQN010000049">
    <property type="protein sequence ID" value="GAA2050280.1"/>
    <property type="molecule type" value="Genomic_DNA"/>
</dbReference>
<evidence type="ECO:0000313" key="2">
    <source>
        <dbReference type="Proteomes" id="UP001500751"/>
    </source>
</evidence>
<reference evidence="2" key="1">
    <citation type="journal article" date="2019" name="Int. J. Syst. Evol. Microbiol.">
        <title>The Global Catalogue of Microorganisms (GCM) 10K type strain sequencing project: providing services to taxonomists for standard genome sequencing and annotation.</title>
        <authorList>
            <consortium name="The Broad Institute Genomics Platform"/>
            <consortium name="The Broad Institute Genome Sequencing Center for Infectious Disease"/>
            <person name="Wu L."/>
            <person name="Ma J."/>
        </authorList>
    </citation>
    <scope>NUCLEOTIDE SEQUENCE [LARGE SCALE GENOMIC DNA]</scope>
    <source>
        <strain evidence="2">JCM 16014</strain>
    </source>
</reference>
<accession>A0ABP5GPQ2</accession>
<dbReference type="Pfam" id="PF19875">
    <property type="entry name" value="DUF6348"/>
    <property type="match status" value="1"/>
</dbReference>
<sequence>MCDDHRVTHPISEPRPGIPDERKLEIIRAKLDELTGPQWTLTDDGTITGRGSATVRLGEPHDDHPNHLDIDLILSRTHPAETTLSDCATGYSHDPDEAVRQAVDQWAQTTAQAAFELMEQRGQRAGHFPGHAPDGVPGWHAICGAAVGWGLDDGTGAKQRWLAENPPWIRIGPEIAAAMNRELNTLRMFIGSDADTELAEVRVNGQLHDELSARLLGMDWPRSARMTTARTYVLLIPERGEPAGDE</sequence>
<comment type="caution">
    <text evidence="1">The sequence shown here is derived from an EMBL/GenBank/DDBJ whole genome shotgun (WGS) entry which is preliminary data.</text>
</comment>
<organism evidence="1 2">
    <name type="scientific">Catenulispora yoronensis</name>
    <dbReference type="NCBI Taxonomy" id="450799"/>
    <lineage>
        <taxon>Bacteria</taxon>
        <taxon>Bacillati</taxon>
        <taxon>Actinomycetota</taxon>
        <taxon>Actinomycetes</taxon>
        <taxon>Catenulisporales</taxon>
        <taxon>Catenulisporaceae</taxon>
        <taxon>Catenulispora</taxon>
    </lineage>
</organism>
<dbReference type="InterPro" id="IPR045929">
    <property type="entry name" value="DUF6348"/>
</dbReference>
<proteinExistence type="predicted"/>
<name>A0ABP5GPQ2_9ACTN</name>
<protein>
    <submittedName>
        <fullName evidence="1">Uncharacterized protein</fullName>
    </submittedName>
</protein>
<keyword evidence="2" id="KW-1185">Reference proteome</keyword>
<dbReference type="Proteomes" id="UP001500751">
    <property type="component" value="Unassembled WGS sequence"/>
</dbReference>
<gene>
    <name evidence="1" type="ORF">GCM10009839_65800</name>
</gene>